<evidence type="ECO:0000313" key="2">
    <source>
        <dbReference type="EMBL" id="MBB5686251.1"/>
    </source>
</evidence>
<dbReference type="InterPro" id="IPR029058">
    <property type="entry name" value="AB_hydrolase_fold"/>
</dbReference>
<dbReference type="PRINTS" id="PR00111">
    <property type="entry name" value="ABHYDROLASE"/>
</dbReference>
<gene>
    <name evidence="2" type="ORF">FHS49_002267</name>
</gene>
<organism evidence="2 3">
    <name type="scientific">Sphingobium boeckii</name>
    <dbReference type="NCBI Taxonomy" id="1082345"/>
    <lineage>
        <taxon>Bacteria</taxon>
        <taxon>Pseudomonadati</taxon>
        <taxon>Pseudomonadota</taxon>
        <taxon>Alphaproteobacteria</taxon>
        <taxon>Sphingomonadales</taxon>
        <taxon>Sphingomonadaceae</taxon>
        <taxon>Sphingobium</taxon>
    </lineage>
</organism>
<name>A0A7W9AIU9_9SPHN</name>
<comment type="caution">
    <text evidence="2">The sequence shown here is derived from an EMBL/GenBank/DDBJ whole genome shotgun (WGS) entry which is preliminary data.</text>
</comment>
<dbReference type="Pfam" id="PF00561">
    <property type="entry name" value="Abhydrolase_1"/>
    <property type="match status" value="1"/>
</dbReference>
<dbReference type="GO" id="GO:0046464">
    <property type="term" value="P:acylglycerol catabolic process"/>
    <property type="evidence" value="ECO:0007669"/>
    <property type="project" value="TreeGrafter"/>
</dbReference>
<dbReference type="InterPro" id="IPR050266">
    <property type="entry name" value="AB_hydrolase_sf"/>
</dbReference>
<dbReference type="SUPFAM" id="SSF53474">
    <property type="entry name" value="alpha/beta-Hydrolases"/>
    <property type="match status" value="1"/>
</dbReference>
<dbReference type="Proteomes" id="UP000549617">
    <property type="component" value="Unassembled WGS sequence"/>
</dbReference>
<dbReference type="AlphaFoldDB" id="A0A7W9AIU9"/>
<keyword evidence="3" id="KW-1185">Reference proteome</keyword>
<dbReference type="RefSeq" id="WP_184018412.1">
    <property type="nucleotide sequence ID" value="NZ_JACIJC010000003.1"/>
</dbReference>
<dbReference type="GO" id="GO:0047372">
    <property type="term" value="F:monoacylglycerol lipase activity"/>
    <property type="evidence" value="ECO:0007669"/>
    <property type="project" value="TreeGrafter"/>
</dbReference>
<dbReference type="PANTHER" id="PTHR43798">
    <property type="entry name" value="MONOACYLGLYCEROL LIPASE"/>
    <property type="match status" value="1"/>
</dbReference>
<protein>
    <submittedName>
        <fullName evidence="2">Pimeloyl-ACP methyl ester carboxylesterase</fullName>
    </submittedName>
</protein>
<evidence type="ECO:0000313" key="3">
    <source>
        <dbReference type="Proteomes" id="UP000549617"/>
    </source>
</evidence>
<reference evidence="2 3" key="1">
    <citation type="submission" date="2020-08" db="EMBL/GenBank/DDBJ databases">
        <title>Genomic Encyclopedia of Type Strains, Phase IV (KMG-IV): sequencing the most valuable type-strain genomes for metagenomic binning, comparative biology and taxonomic classification.</title>
        <authorList>
            <person name="Goeker M."/>
        </authorList>
    </citation>
    <scope>NUCLEOTIDE SEQUENCE [LARGE SCALE GENOMIC DNA]</scope>
    <source>
        <strain evidence="2 3">DSM 25079</strain>
    </source>
</reference>
<evidence type="ECO:0000259" key="1">
    <source>
        <dbReference type="Pfam" id="PF00561"/>
    </source>
</evidence>
<dbReference type="InterPro" id="IPR000073">
    <property type="entry name" value="AB_hydrolase_1"/>
</dbReference>
<dbReference type="EMBL" id="JACIJC010000003">
    <property type="protein sequence ID" value="MBB5686251.1"/>
    <property type="molecule type" value="Genomic_DNA"/>
</dbReference>
<dbReference type="Gene3D" id="3.40.50.1820">
    <property type="entry name" value="alpha/beta hydrolase"/>
    <property type="match status" value="1"/>
</dbReference>
<dbReference type="PANTHER" id="PTHR43798:SF5">
    <property type="entry name" value="MONOACYLGLYCEROL LIPASE ABHD6"/>
    <property type="match status" value="1"/>
</dbReference>
<proteinExistence type="predicted"/>
<sequence>MTDPVFVRRGFVDVAHGQIHYRTAGCGAPLLMLHASPGSSKQLEGLIRNLASDVRVIAPDTPGNGDSDALPLDNPDIADLAAVLPAFLDALGIEQIDVYGSHTGAKVAAEFAILAPDRVRSLIFDGVQVLSDERRSEMMARYAHPFPADLEGGYLQRAFMFCRDQYIFFPWYERTVKGVLPVVALPDPQELHDWVVEVLKANTTYHLNYRAAFQWPVMERFPLVKKPVLIYASASDPLAESTRNIAATLPNGRYAPLSHANTPDHAAELKQLITGFLAAQI</sequence>
<feature type="domain" description="AB hydrolase-1" evidence="1">
    <location>
        <begin position="29"/>
        <end position="253"/>
    </location>
</feature>
<dbReference type="GO" id="GO:0016020">
    <property type="term" value="C:membrane"/>
    <property type="evidence" value="ECO:0007669"/>
    <property type="project" value="TreeGrafter"/>
</dbReference>
<accession>A0A7W9AIU9</accession>